<feature type="domain" description="T-SNARE coiled-coil homology" evidence="5">
    <location>
        <begin position="39"/>
        <end position="85"/>
    </location>
</feature>
<dbReference type="Proteomes" id="UP000712281">
    <property type="component" value="Unassembled WGS sequence"/>
</dbReference>
<evidence type="ECO:0000313" key="6">
    <source>
        <dbReference type="EMBL" id="KAF2616416.1"/>
    </source>
</evidence>
<evidence type="ECO:0000256" key="2">
    <source>
        <dbReference type="ARBA" id="ARBA00022927"/>
    </source>
</evidence>
<feature type="transmembrane region" description="Helical" evidence="3">
    <location>
        <begin position="72"/>
        <end position="89"/>
    </location>
</feature>
<organism evidence="6 7">
    <name type="scientific">Brassica cretica</name>
    <name type="common">Mustard</name>
    <dbReference type="NCBI Taxonomy" id="69181"/>
    <lineage>
        <taxon>Eukaryota</taxon>
        <taxon>Viridiplantae</taxon>
        <taxon>Streptophyta</taxon>
        <taxon>Embryophyta</taxon>
        <taxon>Tracheophyta</taxon>
        <taxon>Spermatophyta</taxon>
        <taxon>Magnoliopsida</taxon>
        <taxon>eudicotyledons</taxon>
        <taxon>Gunneridae</taxon>
        <taxon>Pentapetalae</taxon>
        <taxon>rosids</taxon>
        <taxon>malvids</taxon>
        <taxon>Brassicales</taxon>
        <taxon>Brassicaceae</taxon>
        <taxon>Brassiceae</taxon>
        <taxon>Brassica</taxon>
    </lineage>
</organism>
<name>A0A8S9MGM5_BRACR</name>
<evidence type="ECO:0000256" key="4">
    <source>
        <dbReference type="SAM" id="SignalP"/>
    </source>
</evidence>
<keyword evidence="3" id="KW-1133">Transmembrane helix</keyword>
<dbReference type="EMBL" id="QGKW02000007">
    <property type="protein sequence ID" value="KAF2616416.1"/>
    <property type="molecule type" value="Genomic_DNA"/>
</dbReference>
<comment type="caution">
    <text evidence="6">The sequence shown here is derived from an EMBL/GenBank/DDBJ whole genome shotgun (WGS) entry which is preliminary data.</text>
</comment>
<dbReference type="Pfam" id="PF05739">
    <property type="entry name" value="SNARE"/>
    <property type="match status" value="1"/>
</dbReference>
<sequence length="92" mass="10359">MRSLACRLGLSYVVIRFSLVFDCLDLGFIVVTKLGCVQDDLDYHVDVTDSRLRRVQKNLAVMNKNMRSGCSCMSMLGIVGLAVVIWLLVKYL</sequence>
<protein>
    <recommendedName>
        <fullName evidence="5">t-SNARE coiled-coil homology domain-containing protein</fullName>
    </recommendedName>
</protein>
<keyword evidence="4" id="KW-0732">Signal</keyword>
<evidence type="ECO:0000256" key="3">
    <source>
        <dbReference type="SAM" id="Phobius"/>
    </source>
</evidence>
<feature type="chain" id="PRO_5035771992" description="t-SNARE coiled-coil homology domain-containing protein" evidence="4">
    <location>
        <begin position="21"/>
        <end position="92"/>
    </location>
</feature>
<evidence type="ECO:0000256" key="1">
    <source>
        <dbReference type="ARBA" id="ARBA00022448"/>
    </source>
</evidence>
<keyword evidence="2" id="KW-0653">Protein transport</keyword>
<proteinExistence type="predicted"/>
<accession>A0A8S9MGM5</accession>
<dbReference type="GO" id="GO:0015031">
    <property type="term" value="P:protein transport"/>
    <property type="evidence" value="ECO:0007669"/>
    <property type="project" value="UniProtKB-KW"/>
</dbReference>
<evidence type="ECO:0000313" key="7">
    <source>
        <dbReference type="Proteomes" id="UP000712281"/>
    </source>
</evidence>
<keyword evidence="3" id="KW-0472">Membrane</keyword>
<dbReference type="AlphaFoldDB" id="A0A8S9MGM5"/>
<feature type="signal peptide" evidence="4">
    <location>
        <begin position="1"/>
        <end position="20"/>
    </location>
</feature>
<dbReference type="InterPro" id="IPR000727">
    <property type="entry name" value="T_SNARE_dom"/>
</dbReference>
<reference evidence="6" key="1">
    <citation type="submission" date="2019-12" db="EMBL/GenBank/DDBJ databases">
        <title>Genome sequencing and annotation of Brassica cretica.</title>
        <authorList>
            <person name="Studholme D.J."/>
            <person name="Sarris P.F."/>
        </authorList>
    </citation>
    <scope>NUCLEOTIDE SEQUENCE</scope>
    <source>
        <strain evidence="6">PFS-001/15</strain>
        <tissue evidence="6">Leaf</tissue>
    </source>
</reference>
<keyword evidence="1" id="KW-0813">Transport</keyword>
<keyword evidence="3" id="KW-0812">Transmembrane</keyword>
<gene>
    <name evidence="6" type="ORF">F2Q68_00042283</name>
</gene>
<evidence type="ECO:0000259" key="5">
    <source>
        <dbReference type="Pfam" id="PF05739"/>
    </source>
</evidence>